<name>A0A1F5T9A7_9BACT</name>
<organism evidence="3 4">
    <name type="scientific">Candidatus Falkowbacteria bacterium RIFOXYC2_FULL_48_21</name>
    <dbReference type="NCBI Taxonomy" id="1798005"/>
    <lineage>
        <taxon>Bacteria</taxon>
        <taxon>Candidatus Falkowiibacteriota</taxon>
    </lineage>
</organism>
<sequence length="169" mass="19006">MSNDKDSELIDTKKSDEAGERVGTSERTTKTFARVVMKRKQEMPKAAIITMAFLVLAAMIAIAVIFLSGNKVKKSGAGEETGSLASGQTLAERKRVAFHRMRYEKELNAIEEEHSRLQWQEELQRQDSGAVVIPNVRIKVESRVGENKLDLEVTMPNEERLLYVCVPAR</sequence>
<dbReference type="EMBL" id="MFGM01000053">
    <property type="protein sequence ID" value="OGF35286.1"/>
    <property type="molecule type" value="Genomic_DNA"/>
</dbReference>
<keyword evidence="2" id="KW-1133">Transmembrane helix</keyword>
<evidence type="ECO:0000313" key="3">
    <source>
        <dbReference type="EMBL" id="OGF35286.1"/>
    </source>
</evidence>
<accession>A0A1F5T9A7</accession>
<evidence type="ECO:0000313" key="4">
    <source>
        <dbReference type="Proteomes" id="UP000178656"/>
    </source>
</evidence>
<proteinExistence type="predicted"/>
<keyword evidence="2" id="KW-0812">Transmembrane</keyword>
<evidence type="ECO:0000256" key="1">
    <source>
        <dbReference type="SAM" id="MobiDB-lite"/>
    </source>
</evidence>
<comment type="caution">
    <text evidence="3">The sequence shown here is derived from an EMBL/GenBank/DDBJ whole genome shotgun (WGS) entry which is preliminary data.</text>
</comment>
<protein>
    <submittedName>
        <fullName evidence="3">Uncharacterized protein</fullName>
    </submittedName>
</protein>
<feature type="transmembrane region" description="Helical" evidence="2">
    <location>
        <begin position="46"/>
        <end position="67"/>
    </location>
</feature>
<reference evidence="3 4" key="1">
    <citation type="journal article" date="2016" name="Nat. Commun.">
        <title>Thousands of microbial genomes shed light on interconnected biogeochemical processes in an aquifer system.</title>
        <authorList>
            <person name="Anantharaman K."/>
            <person name="Brown C.T."/>
            <person name="Hug L.A."/>
            <person name="Sharon I."/>
            <person name="Castelle C.J."/>
            <person name="Probst A.J."/>
            <person name="Thomas B.C."/>
            <person name="Singh A."/>
            <person name="Wilkins M.J."/>
            <person name="Karaoz U."/>
            <person name="Brodie E.L."/>
            <person name="Williams K.H."/>
            <person name="Hubbard S.S."/>
            <person name="Banfield J.F."/>
        </authorList>
    </citation>
    <scope>NUCLEOTIDE SEQUENCE [LARGE SCALE GENOMIC DNA]</scope>
</reference>
<feature type="region of interest" description="Disordered" evidence="1">
    <location>
        <begin position="1"/>
        <end position="25"/>
    </location>
</feature>
<evidence type="ECO:0000256" key="2">
    <source>
        <dbReference type="SAM" id="Phobius"/>
    </source>
</evidence>
<keyword evidence="2" id="KW-0472">Membrane</keyword>
<dbReference type="Proteomes" id="UP000178656">
    <property type="component" value="Unassembled WGS sequence"/>
</dbReference>
<dbReference type="AlphaFoldDB" id="A0A1F5T9A7"/>
<gene>
    <name evidence="3" type="ORF">A2482_01900</name>
</gene>